<evidence type="ECO:0000313" key="9">
    <source>
        <dbReference type="EMBL" id="KKU90177.1"/>
    </source>
</evidence>
<name>A0A0G1U7V1_9BACT</name>
<dbReference type="NCBIfam" id="TIGR00158">
    <property type="entry name" value="L9"/>
    <property type="match status" value="1"/>
</dbReference>
<protein>
    <recommendedName>
        <fullName evidence="6 7">Large ribosomal subunit protein bL9</fullName>
    </recommendedName>
</protein>
<proteinExistence type="inferred from homology"/>
<dbReference type="InterPro" id="IPR020070">
    <property type="entry name" value="Ribosomal_bL9_N"/>
</dbReference>
<evidence type="ECO:0000313" key="10">
    <source>
        <dbReference type="Proteomes" id="UP000034403"/>
    </source>
</evidence>
<comment type="caution">
    <text evidence="9">The sequence shown here is derived from an EMBL/GenBank/DDBJ whole genome shotgun (WGS) entry which is preliminary data.</text>
</comment>
<sequence length="154" mass="17022">MKVILLQNIKGFGQIGDIKNVSDGYARNFLFPKKLAKIATDGAMKEVEMLQKKREVMDAKNAERMQKAAEVLKDTAIEFQKKASPAGTLFSSVTKQEIAEELTKKSGVQIEPDMIGLSEKGEHLKQMGDHDITVNLAPNLTTQIKISIKAVPPR</sequence>
<dbReference type="InterPro" id="IPR036935">
    <property type="entry name" value="Ribosomal_bL9_N_sf"/>
</dbReference>
<dbReference type="AlphaFoldDB" id="A0A0G1U7V1"/>
<dbReference type="InterPro" id="IPR020594">
    <property type="entry name" value="Ribosomal_bL9_bac/chp"/>
</dbReference>
<evidence type="ECO:0000256" key="1">
    <source>
        <dbReference type="ARBA" id="ARBA00010605"/>
    </source>
</evidence>
<comment type="function">
    <text evidence="7">Binds to the 23S rRNA.</text>
</comment>
<comment type="similarity">
    <text evidence="1 7">Belongs to the bacterial ribosomal protein bL9 family.</text>
</comment>
<dbReference type="GO" id="GO:1990904">
    <property type="term" value="C:ribonucleoprotein complex"/>
    <property type="evidence" value="ECO:0007669"/>
    <property type="project" value="UniProtKB-KW"/>
</dbReference>
<dbReference type="GO" id="GO:0006412">
    <property type="term" value="P:translation"/>
    <property type="evidence" value="ECO:0007669"/>
    <property type="project" value="UniProtKB-UniRule"/>
</dbReference>
<evidence type="ECO:0000256" key="4">
    <source>
        <dbReference type="ARBA" id="ARBA00022980"/>
    </source>
</evidence>
<dbReference type="InterPro" id="IPR009027">
    <property type="entry name" value="Ribosomal_bL9/RNase_H1_N"/>
</dbReference>
<dbReference type="Gene3D" id="3.10.430.100">
    <property type="entry name" value="Ribosomal protein L9, C-terminal domain"/>
    <property type="match status" value="1"/>
</dbReference>
<evidence type="ECO:0000256" key="5">
    <source>
        <dbReference type="ARBA" id="ARBA00023274"/>
    </source>
</evidence>
<organism evidence="9 10">
    <name type="scientific">Candidatus Yanofskybacteria bacterium GW2011_GWA1_48_10</name>
    <dbReference type="NCBI Taxonomy" id="1619022"/>
    <lineage>
        <taxon>Bacteria</taxon>
        <taxon>Candidatus Yanofskyibacteriota</taxon>
    </lineage>
</organism>
<dbReference type="PANTHER" id="PTHR21368">
    <property type="entry name" value="50S RIBOSOMAL PROTEIN L9"/>
    <property type="match status" value="1"/>
</dbReference>
<dbReference type="Pfam" id="PF01281">
    <property type="entry name" value="Ribosomal_L9_N"/>
    <property type="match status" value="1"/>
</dbReference>
<keyword evidence="4 7" id="KW-0689">Ribosomal protein</keyword>
<dbReference type="SUPFAM" id="SSF55658">
    <property type="entry name" value="L9 N-domain-like"/>
    <property type="match status" value="1"/>
</dbReference>
<evidence type="ECO:0000256" key="7">
    <source>
        <dbReference type="HAMAP-Rule" id="MF_00503"/>
    </source>
</evidence>
<keyword evidence="2 7" id="KW-0699">rRNA-binding</keyword>
<dbReference type="GO" id="GO:0003735">
    <property type="term" value="F:structural constituent of ribosome"/>
    <property type="evidence" value="ECO:0007669"/>
    <property type="project" value="InterPro"/>
</dbReference>
<dbReference type="InterPro" id="IPR000244">
    <property type="entry name" value="Ribosomal_bL9"/>
</dbReference>
<dbReference type="Gene3D" id="3.40.5.10">
    <property type="entry name" value="Ribosomal protein L9, N-terminal domain"/>
    <property type="match status" value="1"/>
</dbReference>
<dbReference type="PROSITE" id="PS00651">
    <property type="entry name" value="RIBOSOMAL_L9"/>
    <property type="match status" value="1"/>
</dbReference>
<dbReference type="GO" id="GO:0005840">
    <property type="term" value="C:ribosome"/>
    <property type="evidence" value="ECO:0007669"/>
    <property type="project" value="UniProtKB-KW"/>
</dbReference>
<keyword evidence="3 7" id="KW-0694">RNA-binding</keyword>
<evidence type="ECO:0000259" key="8">
    <source>
        <dbReference type="PROSITE" id="PS00651"/>
    </source>
</evidence>
<dbReference type="HAMAP" id="MF_00503">
    <property type="entry name" value="Ribosomal_bL9"/>
    <property type="match status" value="1"/>
</dbReference>
<gene>
    <name evidence="7" type="primary">rplI</name>
    <name evidence="9" type="ORF">UY20_C0001G0028</name>
</gene>
<accession>A0A0G1U7V1</accession>
<dbReference type="SUPFAM" id="SSF55653">
    <property type="entry name" value="Ribosomal protein L9 C-domain"/>
    <property type="match status" value="1"/>
</dbReference>
<dbReference type="InterPro" id="IPR036791">
    <property type="entry name" value="Ribosomal_bL9_C_sf"/>
</dbReference>
<reference evidence="9 10" key="1">
    <citation type="journal article" date="2015" name="Nature">
        <title>rRNA introns, odd ribosomes, and small enigmatic genomes across a large radiation of phyla.</title>
        <authorList>
            <person name="Brown C.T."/>
            <person name="Hug L.A."/>
            <person name="Thomas B.C."/>
            <person name="Sharon I."/>
            <person name="Castelle C.J."/>
            <person name="Singh A."/>
            <person name="Wilkins M.J."/>
            <person name="Williams K.H."/>
            <person name="Banfield J.F."/>
        </authorList>
    </citation>
    <scope>NUCLEOTIDE SEQUENCE [LARGE SCALE GENOMIC DNA]</scope>
</reference>
<dbReference type="Proteomes" id="UP000034403">
    <property type="component" value="Unassembled WGS sequence"/>
</dbReference>
<dbReference type="PATRIC" id="fig|1619022.3.peg.31"/>
<dbReference type="GO" id="GO:0019843">
    <property type="term" value="F:rRNA binding"/>
    <property type="evidence" value="ECO:0007669"/>
    <property type="project" value="UniProtKB-UniRule"/>
</dbReference>
<evidence type="ECO:0000256" key="6">
    <source>
        <dbReference type="ARBA" id="ARBA00035292"/>
    </source>
</evidence>
<feature type="domain" description="Ribosomal protein L9" evidence="8">
    <location>
        <begin position="13"/>
        <end position="40"/>
    </location>
</feature>
<dbReference type="Pfam" id="PF03948">
    <property type="entry name" value="Ribosomal_L9_C"/>
    <property type="match status" value="1"/>
</dbReference>
<keyword evidence="5 7" id="KW-0687">Ribonucleoprotein</keyword>
<evidence type="ECO:0000256" key="2">
    <source>
        <dbReference type="ARBA" id="ARBA00022730"/>
    </source>
</evidence>
<dbReference type="EMBL" id="LCPC01000001">
    <property type="protein sequence ID" value="KKU90177.1"/>
    <property type="molecule type" value="Genomic_DNA"/>
</dbReference>
<dbReference type="InterPro" id="IPR020069">
    <property type="entry name" value="Ribosomal_bL9_C"/>
</dbReference>
<evidence type="ECO:0000256" key="3">
    <source>
        <dbReference type="ARBA" id="ARBA00022884"/>
    </source>
</evidence>